<evidence type="ECO:0000256" key="4">
    <source>
        <dbReference type="ARBA" id="ARBA00023136"/>
    </source>
</evidence>
<dbReference type="CDD" id="cd20254">
    <property type="entry name" value="CASIMO1_SMIM5"/>
    <property type="match status" value="1"/>
</dbReference>
<evidence type="ECO:0000256" key="5">
    <source>
        <dbReference type="SAM" id="MobiDB-lite"/>
    </source>
</evidence>
<gene>
    <name evidence="7" type="primary">SMIM5</name>
</gene>
<feature type="region of interest" description="Disordered" evidence="5">
    <location>
        <begin position="1"/>
        <end position="65"/>
    </location>
</feature>
<evidence type="ECO:0000256" key="3">
    <source>
        <dbReference type="ARBA" id="ARBA00022989"/>
    </source>
</evidence>
<proteinExistence type="predicted"/>
<dbReference type="GO" id="GO:0016020">
    <property type="term" value="C:membrane"/>
    <property type="evidence" value="ECO:0007669"/>
    <property type="project" value="UniProtKB-SubCell"/>
</dbReference>
<keyword evidence="2 6" id="KW-0812">Transmembrane</keyword>
<feature type="compositionally biased region" description="Basic and acidic residues" evidence="5">
    <location>
        <begin position="38"/>
        <end position="51"/>
    </location>
</feature>
<name>A0A452TVC9_URSMA</name>
<evidence type="ECO:0000256" key="1">
    <source>
        <dbReference type="ARBA" id="ARBA00004167"/>
    </source>
</evidence>
<organism evidence="7">
    <name type="scientific">Ursus maritimus</name>
    <name type="common">Polar bear</name>
    <name type="synonym">Thalarctos maritimus</name>
    <dbReference type="NCBI Taxonomy" id="29073"/>
    <lineage>
        <taxon>Eukaryota</taxon>
        <taxon>Metazoa</taxon>
        <taxon>Chordata</taxon>
        <taxon>Craniata</taxon>
        <taxon>Vertebrata</taxon>
        <taxon>Euteleostomi</taxon>
        <taxon>Mammalia</taxon>
        <taxon>Eutheria</taxon>
        <taxon>Laurasiatheria</taxon>
        <taxon>Carnivora</taxon>
        <taxon>Caniformia</taxon>
        <taxon>Ursidae</taxon>
        <taxon>Ursus</taxon>
    </lineage>
</organism>
<feature type="transmembrane region" description="Helical" evidence="6">
    <location>
        <begin position="126"/>
        <end position="146"/>
    </location>
</feature>
<dbReference type="Pfam" id="PF15831">
    <property type="entry name" value="SMIM5_18_22"/>
    <property type="match status" value="1"/>
</dbReference>
<dbReference type="Ensembl" id="ENSUMAT00000014531.1">
    <property type="protein sequence ID" value="ENSUMAP00000012232.1"/>
    <property type="gene ID" value="ENSUMAG00000009118.1"/>
</dbReference>
<protein>
    <submittedName>
        <fullName evidence="7">Small integral membrane protein 5</fullName>
    </submittedName>
</protein>
<dbReference type="PANTHER" id="PTHR37344">
    <property type="entry name" value="SMALL INTEGRAL MEMBRANE PROTEIN 5"/>
    <property type="match status" value="1"/>
</dbReference>
<dbReference type="InterPro" id="IPR031671">
    <property type="entry name" value="SMIM5/18/22"/>
</dbReference>
<accession>A0A452TVC9</accession>
<comment type="subcellular location">
    <subcellularLocation>
        <location evidence="1">Membrane</location>
        <topology evidence="1">Single-pass membrane protein</topology>
    </subcellularLocation>
</comment>
<dbReference type="GeneTree" id="ENSGT00520000062027"/>
<evidence type="ECO:0000256" key="2">
    <source>
        <dbReference type="ARBA" id="ARBA00022692"/>
    </source>
</evidence>
<dbReference type="AlphaFoldDB" id="A0A452TVC9"/>
<reference evidence="7" key="1">
    <citation type="submission" date="2019-03" db="UniProtKB">
        <authorList>
            <consortium name="Ensembl"/>
        </authorList>
    </citation>
    <scope>IDENTIFICATION</scope>
</reference>
<keyword evidence="4 6" id="KW-0472">Membrane</keyword>
<keyword evidence="3 6" id="KW-1133">Transmembrane helix</keyword>
<sequence length="168" mass="18473">RPTTEKLRPRQQLAVSSQEFHTLRKAPSSGSGKRHQRRKEEVVAGPEDRPRRLLGSPASAVAPQPHTRVPRWVGTPAPCLLSTARRSPAGARCTMAAADFVQEMRSTGEKLLLKLQKLPQAEPVEIVAFSVILLFTATVLLLLLIACSCCCCPEHRGRKVQVRPMTPP</sequence>
<dbReference type="InterPro" id="IPR047133">
    <property type="entry name" value="SMIM5"/>
</dbReference>
<evidence type="ECO:0000256" key="6">
    <source>
        <dbReference type="SAM" id="Phobius"/>
    </source>
</evidence>
<evidence type="ECO:0000313" key="7">
    <source>
        <dbReference type="Ensembl" id="ENSUMAP00000012232"/>
    </source>
</evidence>
<dbReference type="PANTHER" id="PTHR37344:SF1">
    <property type="entry name" value="SMALL INTEGRAL MEMBRANE PROTEIN 5"/>
    <property type="match status" value="1"/>
</dbReference>